<dbReference type="InterPro" id="IPR036390">
    <property type="entry name" value="WH_DNA-bd_sf"/>
</dbReference>
<dbReference type="GO" id="GO:0003677">
    <property type="term" value="F:DNA binding"/>
    <property type="evidence" value="ECO:0007669"/>
    <property type="project" value="UniProtKB-KW"/>
</dbReference>
<keyword evidence="1" id="KW-0805">Transcription regulation</keyword>
<dbReference type="SMART" id="SM00420">
    <property type="entry name" value="HTH_DEOR"/>
    <property type="match status" value="1"/>
</dbReference>
<reference evidence="5" key="1">
    <citation type="submission" date="2023-03" db="EMBL/GenBank/DDBJ databases">
        <title>Selenobaculum gbiensis gen. nov. sp. nov., a new bacterium isolated from the gut microbiota of IBD patient.</title>
        <authorList>
            <person name="Yeo S."/>
            <person name="Park H."/>
            <person name="Huh C.S."/>
        </authorList>
    </citation>
    <scope>NUCLEOTIDE SEQUENCE</scope>
    <source>
        <strain evidence="5">ICN-92133</strain>
    </source>
</reference>
<dbReference type="InterPro" id="IPR014036">
    <property type="entry name" value="DeoR-like_C"/>
</dbReference>
<dbReference type="PANTHER" id="PTHR30363:SF44">
    <property type="entry name" value="AGA OPERON TRANSCRIPTIONAL REPRESSOR-RELATED"/>
    <property type="match status" value="1"/>
</dbReference>
<dbReference type="Gene3D" id="1.10.10.10">
    <property type="entry name" value="Winged helix-like DNA-binding domain superfamily/Winged helix DNA-binding domain"/>
    <property type="match status" value="1"/>
</dbReference>
<dbReference type="EMBL" id="CP120678">
    <property type="protein sequence ID" value="WIW70813.1"/>
    <property type="molecule type" value="Genomic_DNA"/>
</dbReference>
<dbReference type="PROSITE" id="PS00894">
    <property type="entry name" value="HTH_DEOR_1"/>
    <property type="match status" value="1"/>
</dbReference>
<keyword evidence="3" id="KW-0804">Transcription</keyword>
<evidence type="ECO:0000259" key="4">
    <source>
        <dbReference type="PROSITE" id="PS51000"/>
    </source>
</evidence>
<gene>
    <name evidence="5" type="ORF">P3F81_00325</name>
</gene>
<dbReference type="Pfam" id="PF08220">
    <property type="entry name" value="HTH_DeoR"/>
    <property type="match status" value="1"/>
</dbReference>
<sequence length="252" mass="28328">MLYDERKDKILQQLNISPIVKLSDLAQILCVSIDTIRRDLKTMETEGLLECIRGGARIPSKMLQFSDFKGREIINTPQKLQLVQKALSFIHKDDVIMLNSGTTTALLAKEISKKSISCTIITNNIAAVSILMKTPSLKVIVVGGELNANEQSLYGPQCEAELKKYYPDLCFLSINAVHPEKGFTDFRFQEIPIMQTMKKNSMRTIAVMDSSKLNRVSKKTLFTSEQLDTIVMDDHVSDELKKLYASSGIHIL</sequence>
<feature type="domain" description="HTH deoR-type" evidence="4">
    <location>
        <begin position="3"/>
        <end position="58"/>
    </location>
</feature>
<dbReference type="InterPro" id="IPR050313">
    <property type="entry name" value="Carb_Metab_HTH_regulators"/>
</dbReference>
<dbReference type="SMART" id="SM01134">
    <property type="entry name" value="DeoRC"/>
    <property type="match status" value="1"/>
</dbReference>
<dbReference type="PANTHER" id="PTHR30363">
    <property type="entry name" value="HTH-TYPE TRANSCRIPTIONAL REGULATOR SRLR-RELATED"/>
    <property type="match status" value="1"/>
</dbReference>
<dbReference type="PRINTS" id="PR00037">
    <property type="entry name" value="HTHLACR"/>
</dbReference>
<dbReference type="InterPro" id="IPR018356">
    <property type="entry name" value="Tscrpt_reg_HTH_DeoR_CS"/>
</dbReference>
<evidence type="ECO:0000313" key="5">
    <source>
        <dbReference type="EMBL" id="WIW70813.1"/>
    </source>
</evidence>
<dbReference type="SUPFAM" id="SSF100950">
    <property type="entry name" value="NagB/RpiA/CoA transferase-like"/>
    <property type="match status" value="1"/>
</dbReference>
<proteinExistence type="predicted"/>
<dbReference type="KEGG" id="sgbi:P3F81_00325"/>
<dbReference type="AlphaFoldDB" id="A0A9Y2AJH7"/>
<dbReference type="InterPro" id="IPR001034">
    <property type="entry name" value="DeoR_HTH"/>
</dbReference>
<protein>
    <submittedName>
        <fullName evidence="5">DeoR/GlpR family DNA-binding transcription regulator</fullName>
    </submittedName>
</protein>
<dbReference type="Gene3D" id="3.40.50.1360">
    <property type="match status" value="1"/>
</dbReference>
<evidence type="ECO:0000256" key="3">
    <source>
        <dbReference type="ARBA" id="ARBA00023163"/>
    </source>
</evidence>
<keyword evidence="2 5" id="KW-0238">DNA-binding</keyword>
<accession>A0A9Y2AJH7</accession>
<dbReference type="RefSeq" id="WP_309320516.1">
    <property type="nucleotide sequence ID" value="NZ_CP120678.1"/>
</dbReference>
<dbReference type="GO" id="GO:0003700">
    <property type="term" value="F:DNA-binding transcription factor activity"/>
    <property type="evidence" value="ECO:0007669"/>
    <property type="project" value="InterPro"/>
</dbReference>
<evidence type="ECO:0000256" key="1">
    <source>
        <dbReference type="ARBA" id="ARBA00023015"/>
    </source>
</evidence>
<evidence type="ECO:0000256" key="2">
    <source>
        <dbReference type="ARBA" id="ARBA00023125"/>
    </source>
</evidence>
<dbReference type="SUPFAM" id="SSF46785">
    <property type="entry name" value="Winged helix' DNA-binding domain"/>
    <property type="match status" value="1"/>
</dbReference>
<dbReference type="InterPro" id="IPR036388">
    <property type="entry name" value="WH-like_DNA-bd_sf"/>
</dbReference>
<dbReference type="Pfam" id="PF00455">
    <property type="entry name" value="DeoRC"/>
    <property type="match status" value="1"/>
</dbReference>
<dbReference type="PROSITE" id="PS51000">
    <property type="entry name" value="HTH_DEOR_2"/>
    <property type="match status" value="1"/>
</dbReference>
<evidence type="ECO:0000313" key="6">
    <source>
        <dbReference type="Proteomes" id="UP001243623"/>
    </source>
</evidence>
<dbReference type="Proteomes" id="UP001243623">
    <property type="component" value="Chromosome"/>
</dbReference>
<dbReference type="InterPro" id="IPR037171">
    <property type="entry name" value="NagB/RpiA_transferase-like"/>
</dbReference>
<name>A0A9Y2AJH7_9FIRM</name>
<organism evidence="5 6">
    <name type="scientific">Selenobaculum gibii</name>
    <dbReference type="NCBI Taxonomy" id="3054208"/>
    <lineage>
        <taxon>Bacteria</taxon>
        <taxon>Bacillati</taxon>
        <taxon>Bacillota</taxon>
        <taxon>Negativicutes</taxon>
        <taxon>Selenomonadales</taxon>
        <taxon>Selenomonadaceae</taxon>
        <taxon>Selenobaculum</taxon>
    </lineage>
</organism>
<keyword evidence="6" id="KW-1185">Reference proteome</keyword>